<feature type="domain" description="Peptidase M1 alanyl aminopeptidase Ig-like fold" evidence="11">
    <location>
        <begin position="622"/>
        <end position="716"/>
    </location>
</feature>
<evidence type="ECO:0000256" key="4">
    <source>
        <dbReference type="ARBA" id="ARBA00022670"/>
    </source>
</evidence>
<dbReference type="GO" id="GO:0004177">
    <property type="term" value="F:aminopeptidase activity"/>
    <property type="evidence" value="ECO:0007669"/>
    <property type="project" value="UniProtKB-KW"/>
</dbReference>
<dbReference type="FunFam" id="2.60.40.1840:FF:000001">
    <property type="entry name" value="Aminopeptidase N"/>
    <property type="match status" value="1"/>
</dbReference>
<dbReference type="PANTHER" id="PTHR46322:SF1">
    <property type="entry name" value="PUROMYCIN-SENSITIVE AMINOPEPTIDASE"/>
    <property type="match status" value="1"/>
</dbReference>
<dbReference type="InterPro" id="IPR001930">
    <property type="entry name" value="Peptidase_M1"/>
</dbReference>
<evidence type="ECO:0000256" key="6">
    <source>
        <dbReference type="ARBA" id="ARBA00022801"/>
    </source>
</evidence>
<dbReference type="InterPro" id="IPR037144">
    <property type="entry name" value="Peptidase_M1_pepN_C_sf"/>
</dbReference>
<evidence type="ECO:0000256" key="1">
    <source>
        <dbReference type="ARBA" id="ARBA00001947"/>
    </source>
</evidence>
<feature type="domain" description="Aminopeptidase N-like N-terminal" evidence="13">
    <location>
        <begin position="281"/>
        <end position="364"/>
    </location>
</feature>
<evidence type="ECO:0000256" key="3">
    <source>
        <dbReference type="ARBA" id="ARBA00022438"/>
    </source>
</evidence>
<evidence type="ECO:0000256" key="7">
    <source>
        <dbReference type="ARBA" id="ARBA00022833"/>
    </source>
</evidence>
<comment type="cofactor">
    <cofactor evidence="1">
        <name>Zn(2+)</name>
        <dbReference type="ChEBI" id="CHEBI:29105"/>
    </cofactor>
</comment>
<sequence>MIATTFHITLATCASLFLLFDFYDTSTAMFRTGYQRGTTAFASPPASSSWMRRLTTKGSAATATSAFTHVGRRPSWGLLSAAFLVSSSHRVVSATNPSTGFCSSSANKHPLPPFIPAQTCLAAHAPGGADGVSVAPAPTSASLEAVSSPTEKKTLQPKYRSSYRQPDYWIRHTDLLFQIVPDPDPEAPAGATVTYVTSTLTVERNVDGGPSPGIPNLELDGEELTLMEIKVNGQPLPWDGSAFLLTAESDLLVLGKTIEAASAGKGDFTLQTRVLIRPESNFELSGFYKSGSAYCSQCEAEGFRRITYYLDRPDVMARFRVRIEAEKAKLPLLLSNGNKMATGELDGGRHFAEWEDPFPKPSYLFAVVAGDLGSIVDSYKTMSGRDVRLEIFSEHENVDKLEHAMTSLKKSMRWDEEVYGLEYDLDVYNIVAVNDFNMGAMENKGLNVFNTAFVLAKPETATDTDYERIEGVIAHEYFHNWSGNRVTCQDWFQLTLKEGLTVFRDQQFSADMGSAAVKRIEDVRVLRARQFAEDSGPRAHAIRPESYMKMDNFYTSTVYEKGAEVIRMYHTLLGAAGFRKGMDLYFARHDGSAVTCDDFRAAMANANGKDFSQFERWYLQAGTPVVTAKGAYDAALKRYSLTLSQHTAGTVGQPSKLPFHIPVRVGLLGKDGRELVPSTVLELKEASQTFEFENVEGGTPVPSLLRGFSAPVRLKVEQSDEDLAFLMAHDTDSFNRWEASQKLASQAILAATEALAGGGTPAPLAPTTVDAFRAVLKAGLDDTGVDRSLLAYALSLPDELTLLGEMDVMRPVALHEGREHVKKSLAAALKPEFMDVYQALDKDVPYLVTPQEIGRRRMKNVCLSYLCTEKDAGAVALASSAFQRATCMTDSIAALACLASLPGPEKDEALEIFYTNAKGDPLVLNKWFSIQALADLPDTIDRVHALTRHPDFSMKNPNRFRALIGAFANSNLARFHAEDGRGYVLVADMVLAVDKLNPQVAARLAGAFSLWRKFENTRRNMMKAQLDRLMAVGDGLSRDTFEIVSQSLLSA</sequence>
<comment type="caution">
    <text evidence="14">The sequence shown here is derived from an EMBL/GenBank/DDBJ whole genome shotgun (WGS) entry which is preliminary data.</text>
</comment>
<keyword evidence="7" id="KW-0862">Zinc</keyword>
<dbReference type="PANTHER" id="PTHR46322">
    <property type="entry name" value="PUROMYCIN-SENSITIVE AMINOPEPTIDASE"/>
    <property type="match status" value="1"/>
</dbReference>
<dbReference type="SUPFAM" id="SSF55486">
    <property type="entry name" value="Metalloproteases ('zincins'), catalytic domain"/>
    <property type="match status" value="1"/>
</dbReference>
<organism evidence="14 15">
    <name type="scientific">Nannochloropsis salina CCMP1776</name>
    <dbReference type="NCBI Taxonomy" id="1027361"/>
    <lineage>
        <taxon>Eukaryota</taxon>
        <taxon>Sar</taxon>
        <taxon>Stramenopiles</taxon>
        <taxon>Ochrophyta</taxon>
        <taxon>Eustigmatophyceae</taxon>
        <taxon>Eustigmatales</taxon>
        <taxon>Monodopsidaceae</taxon>
        <taxon>Microchloropsis</taxon>
        <taxon>Microchloropsis salina</taxon>
    </lineage>
</organism>
<evidence type="ECO:0000259" key="11">
    <source>
        <dbReference type="Pfam" id="PF11940"/>
    </source>
</evidence>
<feature type="domain" description="Peptidase M1 membrane alanine aminopeptidase" evidence="10">
    <location>
        <begin position="404"/>
        <end position="617"/>
    </location>
</feature>
<dbReference type="Pfam" id="PF01433">
    <property type="entry name" value="Peptidase_M1"/>
    <property type="match status" value="1"/>
</dbReference>
<dbReference type="Gene3D" id="3.30.2010.30">
    <property type="match status" value="1"/>
</dbReference>
<evidence type="ECO:0000256" key="5">
    <source>
        <dbReference type="ARBA" id="ARBA00022723"/>
    </source>
</evidence>
<dbReference type="Pfam" id="PF17432">
    <property type="entry name" value="DUF3458_C"/>
    <property type="match status" value="1"/>
</dbReference>
<keyword evidence="3" id="KW-0031">Aminopeptidase</keyword>
<dbReference type="Gene3D" id="2.60.40.1730">
    <property type="entry name" value="tricorn interacting facor f3 domain"/>
    <property type="match status" value="1"/>
</dbReference>
<evidence type="ECO:0000313" key="15">
    <source>
        <dbReference type="Proteomes" id="UP000355283"/>
    </source>
</evidence>
<keyword evidence="8" id="KW-0482">Metalloprotease</keyword>
<name>A0A4D9CRM2_9STRA</name>
<keyword evidence="6" id="KW-0378">Hydrolase</keyword>
<dbReference type="EMBL" id="SDOX01000175">
    <property type="protein sequence ID" value="TFJ80225.1"/>
    <property type="molecule type" value="Genomic_DNA"/>
</dbReference>
<evidence type="ECO:0008006" key="16">
    <source>
        <dbReference type="Google" id="ProtNLM"/>
    </source>
</evidence>
<dbReference type="GO" id="GO:0008270">
    <property type="term" value="F:zinc ion binding"/>
    <property type="evidence" value="ECO:0007669"/>
    <property type="project" value="InterPro"/>
</dbReference>
<dbReference type="AlphaFoldDB" id="A0A4D9CRM2"/>
<evidence type="ECO:0000256" key="2">
    <source>
        <dbReference type="ARBA" id="ARBA00010136"/>
    </source>
</evidence>
<comment type="similarity">
    <text evidence="2">Belongs to the peptidase M1 family.</text>
</comment>
<dbReference type="InterPro" id="IPR012779">
    <property type="entry name" value="Peptidase_M1_pepN"/>
</dbReference>
<evidence type="ECO:0000256" key="8">
    <source>
        <dbReference type="ARBA" id="ARBA00023049"/>
    </source>
</evidence>
<dbReference type="InterPro" id="IPR024601">
    <property type="entry name" value="Peptidase_M1_pepN_C"/>
</dbReference>
<reference evidence="14 15" key="1">
    <citation type="submission" date="2019-01" db="EMBL/GenBank/DDBJ databases">
        <title>Nuclear Genome Assembly of the Microalgal Biofuel strain Nannochloropsis salina CCMP1776.</title>
        <authorList>
            <person name="Hovde B."/>
        </authorList>
    </citation>
    <scope>NUCLEOTIDE SEQUENCE [LARGE SCALE GENOMIC DNA]</scope>
    <source>
        <strain evidence="14 15">CCMP1776</strain>
    </source>
</reference>
<feature type="domain" description="Peptidase M1 alanyl aminopeptidase C-terminal" evidence="12">
    <location>
        <begin position="720"/>
        <end position="1048"/>
    </location>
</feature>
<dbReference type="Gene3D" id="1.10.390.10">
    <property type="entry name" value="Neutral Protease Domain 2"/>
    <property type="match status" value="1"/>
</dbReference>
<dbReference type="FunFam" id="1.10.390.10:FF:000002">
    <property type="entry name" value="Aminopeptidase N"/>
    <property type="match status" value="1"/>
</dbReference>
<dbReference type="PRINTS" id="PR00756">
    <property type="entry name" value="ALADIPTASE"/>
</dbReference>
<evidence type="ECO:0000313" key="14">
    <source>
        <dbReference type="EMBL" id="TFJ80225.1"/>
    </source>
</evidence>
<dbReference type="InterPro" id="IPR038438">
    <property type="entry name" value="PepN_Ig-like_sf"/>
</dbReference>
<dbReference type="InterPro" id="IPR042097">
    <property type="entry name" value="Aminopeptidase_N-like_N_sf"/>
</dbReference>
<dbReference type="Gene3D" id="2.60.40.1840">
    <property type="match status" value="1"/>
</dbReference>
<dbReference type="Gene3D" id="1.25.50.10">
    <property type="entry name" value="Peptidase M1, alanyl aminopeptidase, C-terminal domain"/>
    <property type="match status" value="1"/>
</dbReference>
<feature type="chain" id="PRO_5020039582" description="Aminopeptidase N" evidence="9">
    <location>
        <begin position="29"/>
        <end position="1051"/>
    </location>
</feature>
<accession>A0A4D9CRM2</accession>
<dbReference type="FunFam" id="3.30.2010.30:FF:000002">
    <property type="entry name" value="Putative aminopeptidase N"/>
    <property type="match status" value="1"/>
</dbReference>
<keyword evidence="5" id="KW-0479">Metal-binding</keyword>
<dbReference type="SUPFAM" id="SSF63737">
    <property type="entry name" value="Leukotriene A4 hydrolase N-terminal domain"/>
    <property type="match status" value="1"/>
</dbReference>
<protein>
    <recommendedName>
        <fullName evidence="16">Aminopeptidase N</fullName>
    </recommendedName>
</protein>
<dbReference type="InterPro" id="IPR027268">
    <property type="entry name" value="Peptidase_M4/M1_CTD_sf"/>
</dbReference>
<dbReference type="InterPro" id="IPR045357">
    <property type="entry name" value="Aminopeptidase_N-like_N"/>
</dbReference>
<dbReference type="InterPro" id="IPR035414">
    <property type="entry name" value="Peptidase_M1_pepN_Ig-like"/>
</dbReference>
<evidence type="ECO:0000259" key="12">
    <source>
        <dbReference type="Pfam" id="PF17432"/>
    </source>
</evidence>
<dbReference type="Pfam" id="PF17900">
    <property type="entry name" value="Peptidase_M1_N"/>
    <property type="match status" value="1"/>
</dbReference>
<dbReference type="OrthoDB" id="10031169at2759"/>
<dbReference type="Pfam" id="PF11940">
    <property type="entry name" value="DUF3458"/>
    <property type="match status" value="1"/>
</dbReference>
<dbReference type="NCBIfam" id="TIGR02414">
    <property type="entry name" value="pepN_proteo"/>
    <property type="match status" value="1"/>
</dbReference>
<gene>
    <name evidence="14" type="ORF">NSK_008368</name>
</gene>
<dbReference type="GO" id="GO:0006508">
    <property type="term" value="P:proteolysis"/>
    <property type="evidence" value="ECO:0007669"/>
    <property type="project" value="UniProtKB-KW"/>
</dbReference>
<feature type="signal peptide" evidence="9">
    <location>
        <begin position="1"/>
        <end position="28"/>
    </location>
</feature>
<keyword evidence="9" id="KW-0732">Signal</keyword>
<proteinExistence type="inferred from homology"/>
<dbReference type="CDD" id="cd09600">
    <property type="entry name" value="M1_APN"/>
    <property type="match status" value="1"/>
</dbReference>
<keyword evidence="15" id="KW-1185">Reference proteome</keyword>
<keyword evidence="4" id="KW-0645">Protease</keyword>
<evidence type="ECO:0000256" key="9">
    <source>
        <dbReference type="SAM" id="SignalP"/>
    </source>
</evidence>
<dbReference type="InterPro" id="IPR014782">
    <property type="entry name" value="Peptidase_M1_dom"/>
</dbReference>
<dbReference type="GO" id="GO:0008237">
    <property type="term" value="F:metallopeptidase activity"/>
    <property type="evidence" value="ECO:0007669"/>
    <property type="project" value="UniProtKB-KW"/>
</dbReference>
<evidence type="ECO:0000259" key="10">
    <source>
        <dbReference type="Pfam" id="PF01433"/>
    </source>
</evidence>
<evidence type="ECO:0000259" key="13">
    <source>
        <dbReference type="Pfam" id="PF17900"/>
    </source>
</evidence>
<dbReference type="Proteomes" id="UP000355283">
    <property type="component" value="Unassembled WGS sequence"/>
</dbReference>